<protein>
    <recommendedName>
        <fullName evidence="3">HEAT repeat domain-containing protein</fullName>
    </recommendedName>
</protein>
<sequence>MFKKGTNVYDLQKLFSHLKKLTLNRNTQPEQVVTIEELIKLSQDYDGHKRENAVLRLGMMGDPVAIPCLIIRVNDWVPHVRGAAVKALSKLMVDENVEAFIQCLPQVYHLQDCHRASHQDVIRQVETFLLTETNRGHLLAAVQSANSYVARLCLNLVIEHQIVDAQTLLPMAFASKDVLVRAHAFRWSGVHYPQVLEKYYLSLLNDKFMPIRKASLKHLLMATYSAQVAEKGLVDRHSSVRELAVKHCLENGNDVVAFYREHLTKDSSTKAAIWGLGYLKCVDALDKIKFFYQHGAPSLRKQALNSLLKLDSHNSKAYLLNGLKDPSPSVCKEAARLIVKTRVYLNAKALMDIICGSDHPHTARACVALSHQINKWERVVFLLMLMSNEQVVSIFDERHIKSELANWGDDYNRSFIQPTQAQIYEIRVLMAGVPATRFSEHFRSFAHALKTLGIH</sequence>
<accession>A0A5S3WZI0</accession>
<evidence type="ECO:0000313" key="1">
    <source>
        <dbReference type="EMBL" id="TMP36709.1"/>
    </source>
</evidence>
<evidence type="ECO:0008006" key="3">
    <source>
        <dbReference type="Google" id="ProtNLM"/>
    </source>
</evidence>
<gene>
    <name evidence="1" type="ORF">CWB98_13885</name>
</gene>
<name>A0A5S3WZI0_9GAMM</name>
<dbReference type="Gene3D" id="1.25.10.10">
    <property type="entry name" value="Leucine-rich Repeat Variant"/>
    <property type="match status" value="2"/>
</dbReference>
<dbReference type="AlphaFoldDB" id="A0A5S3WZI0"/>
<organism evidence="1 2">
    <name type="scientific">Pseudoalteromonas rubra</name>
    <dbReference type="NCBI Taxonomy" id="43658"/>
    <lineage>
        <taxon>Bacteria</taxon>
        <taxon>Pseudomonadati</taxon>
        <taxon>Pseudomonadota</taxon>
        <taxon>Gammaproteobacteria</taxon>
        <taxon>Alteromonadales</taxon>
        <taxon>Pseudoalteromonadaceae</taxon>
        <taxon>Pseudoalteromonas</taxon>
    </lineage>
</organism>
<dbReference type="EMBL" id="PNCJ01000017">
    <property type="protein sequence ID" value="TMP36709.1"/>
    <property type="molecule type" value="Genomic_DNA"/>
</dbReference>
<evidence type="ECO:0000313" key="2">
    <source>
        <dbReference type="Proteomes" id="UP000306719"/>
    </source>
</evidence>
<proteinExistence type="predicted"/>
<dbReference type="Proteomes" id="UP000306719">
    <property type="component" value="Unassembled WGS sequence"/>
</dbReference>
<reference evidence="1 2" key="1">
    <citation type="submission" date="2018-01" db="EMBL/GenBank/DDBJ databases">
        <authorList>
            <person name="Paulsen S."/>
            <person name="Gram L.K."/>
        </authorList>
    </citation>
    <scope>NUCLEOTIDE SEQUENCE [LARGE SCALE GENOMIC DNA]</scope>
    <source>
        <strain evidence="1 2">S2599</strain>
    </source>
</reference>
<dbReference type="Pfam" id="PF13646">
    <property type="entry name" value="HEAT_2"/>
    <property type="match status" value="1"/>
</dbReference>
<dbReference type="OrthoDB" id="6534366at2"/>
<comment type="caution">
    <text evidence="1">The sequence shown here is derived from an EMBL/GenBank/DDBJ whole genome shotgun (WGS) entry which is preliminary data.</text>
</comment>
<dbReference type="InterPro" id="IPR011989">
    <property type="entry name" value="ARM-like"/>
</dbReference>
<dbReference type="InterPro" id="IPR016024">
    <property type="entry name" value="ARM-type_fold"/>
</dbReference>
<reference evidence="2" key="2">
    <citation type="submission" date="2019-06" db="EMBL/GenBank/DDBJ databases">
        <title>Co-occurence of chitin degradation, pigmentation and bioactivity in marine Pseudoalteromonas.</title>
        <authorList>
            <person name="Sonnenschein E.C."/>
            <person name="Bech P.K."/>
        </authorList>
    </citation>
    <scope>NUCLEOTIDE SEQUENCE [LARGE SCALE GENOMIC DNA]</scope>
    <source>
        <strain evidence="2">S2599</strain>
    </source>
</reference>
<dbReference type="SUPFAM" id="SSF48371">
    <property type="entry name" value="ARM repeat"/>
    <property type="match status" value="1"/>
</dbReference>